<proteinExistence type="predicted"/>
<dbReference type="InterPro" id="IPR009030">
    <property type="entry name" value="Growth_fac_rcpt_cys_sf"/>
</dbReference>
<keyword evidence="2" id="KW-0732">Signal</keyword>
<evidence type="ECO:0000259" key="8">
    <source>
        <dbReference type="PROSITE" id="PS51233"/>
    </source>
</evidence>
<dbReference type="AlphaFoldDB" id="A0A8S3YUW9"/>
<dbReference type="InterPro" id="IPR024731">
    <property type="entry name" value="NELL2-like_EGF"/>
</dbReference>
<dbReference type="SMART" id="SM00179">
    <property type="entry name" value="EGF_CA"/>
    <property type="match status" value="5"/>
</dbReference>
<dbReference type="PANTHER" id="PTHR11339:SF402">
    <property type="entry name" value="VWFD DOMAIN-CONTAINING PROTEIN"/>
    <property type="match status" value="1"/>
</dbReference>
<dbReference type="InterPro" id="IPR050780">
    <property type="entry name" value="Mucin_vWF_Thrombospondin_sf"/>
</dbReference>
<comment type="caution">
    <text evidence="9">The sequence shown here is derived from an EMBL/GenBank/DDBJ whole genome shotgun (WGS) entry which is preliminary data.</text>
</comment>
<comment type="caution">
    <text evidence="6">Lacks conserved residue(s) required for the propagation of feature annotation.</text>
</comment>
<dbReference type="PROSITE" id="PS01186">
    <property type="entry name" value="EGF_2"/>
    <property type="match status" value="3"/>
</dbReference>
<dbReference type="PROSITE" id="PS51233">
    <property type="entry name" value="VWFD"/>
    <property type="match status" value="1"/>
</dbReference>
<feature type="domain" description="VWFD" evidence="8">
    <location>
        <begin position="351"/>
        <end position="534"/>
    </location>
</feature>
<dbReference type="InterPro" id="IPR001846">
    <property type="entry name" value="VWF_type-D"/>
</dbReference>
<dbReference type="PANTHER" id="PTHR11339">
    <property type="entry name" value="EXTRACELLULAR MATRIX GLYCOPROTEIN RELATED"/>
    <property type="match status" value="1"/>
</dbReference>
<name>A0A8S3YUW9_9EUPU</name>
<dbReference type="PROSITE" id="PS00010">
    <property type="entry name" value="ASX_HYDROXYL"/>
    <property type="match status" value="5"/>
</dbReference>
<dbReference type="SUPFAM" id="SSF57184">
    <property type="entry name" value="Growth factor receptor domain"/>
    <property type="match status" value="1"/>
</dbReference>
<feature type="domain" description="EGF-like" evidence="7">
    <location>
        <begin position="307"/>
        <end position="348"/>
    </location>
</feature>
<dbReference type="SUPFAM" id="SSF57196">
    <property type="entry name" value="EGF/Laminin"/>
    <property type="match status" value="2"/>
</dbReference>
<dbReference type="OrthoDB" id="6059212at2759"/>
<evidence type="ECO:0000256" key="6">
    <source>
        <dbReference type="PROSITE-ProRule" id="PRU00076"/>
    </source>
</evidence>
<feature type="domain" description="EGF-like" evidence="7">
    <location>
        <begin position="266"/>
        <end position="306"/>
    </location>
</feature>
<dbReference type="GO" id="GO:0005509">
    <property type="term" value="F:calcium ion binding"/>
    <property type="evidence" value="ECO:0007669"/>
    <property type="project" value="InterPro"/>
</dbReference>
<dbReference type="PROSITE" id="PS01187">
    <property type="entry name" value="EGF_CA"/>
    <property type="match status" value="2"/>
</dbReference>
<dbReference type="Pfam" id="PF12947">
    <property type="entry name" value="EGF_3"/>
    <property type="match status" value="1"/>
</dbReference>
<dbReference type="Pfam" id="PF12661">
    <property type="entry name" value="hEGF"/>
    <property type="match status" value="1"/>
</dbReference>
<dbReference type="InterPro" id="IPR049883">
    <property type="entry name" value="NOTCH1_EGF-like"/>
</dbReference>
<feature type="domain" description="EGF-like" evidence="7">
    <location>
        <begin position="213"/>
        <end position="251"/>
    </location>
</feature>
<dbReference type="InterPro" id="IPR036084">
    <property type="entry name" value="Ser_inhib-like_sf"/>
</dbReference>
<dbReference type="PROSITE" id="PS50026">
    <property type="entry name" value="EGF_3"/>
    <property type="match status" value="5"/>
</dbReference>
<dbReference type="SUPFAM" id="SSF57567">
    <property type="entry name" value="Serine protease inhibitors"/>
    <property type="match status" value="1"/>
</dbReference>
<reference evidence="9" key="1">
    <citation type="submission" date="2021-04" db="EMBL/GenBank/DDBJ databases">
        <authorList>
            <consortium name="Molecular Ecology Group"/>
        </authorList>
    </citation>
    <scope>NUCLEOTIDE SEQUENCE</scope>
</reference>
<dbReference type="InterPro" id="IPR001881">
    <property type="entry name" value="EGF-like_Ca-bd_dom"/>
</dbReference>
<dbReference type="FunFam" id="2.10.25.10:FF:000038">
    <property type="entry name" value="Fibrillin 2"/>
    <property type="match status" value="5"/>
</dbReference>
<gene>
    <name evidence="9" type="ORF">CUNI_LOCUS6515</name>
</gene>
<dbReference type="InterPro" id="IPR000152">
    <property type="entry name" value="EGF-type_Asp/Asn_hydroxyl_site"/>
</dbReference>
<dbReference type="SMART" id="SM00181">
    <property type="entry name" value="EGF"/>
    <property type="match status" value="7"/>
</dbReference>
<evidence type="ECO:0000256" key="2">
    <source>
        <dbReference type="ARBA" id="ARBA00022729"/>
    </source>
</evidence>
<feature type="domain" description="EGF-like" evidence="7">
    <location>
        <begin position="839"/>
        <end position="877"/>
    </location>
</feature>
<evidence type="ECO:0000259" key="7">
    <source>
        <dbReference type="PROSITE" id="PS50026"/>
    </source>
</evidence>
<dbReference type="Gene3D" id="2.10.25.10">
    <property type="entry name" value="Laminin"/>
    <property type="match status" value="6"/>
</dbReference>
<keyword evidence="10" id="KW-1185">Reference proteome</keyword>
<dbReference type="Pfam" id="PF00094">
    <property type="entry name" value="VWD"/>
    <property type="match status" value="1"/>
</dbReference>
<dbReference type="InterPro" id="IPR013032">
    <property type="entry name" value="EGF-like_CS"/>
</dbReference>
<dbReference type="CDD" id="cd00054">
    <property type="entry name" value="EGF_CA"/>
    <property type="match status" value="5"/>
</dbReference>
<evidence type="ECO:0000256" key="3">
    <source>
        <dbReference type="ARBA" id="ARBA00022737"/>
    </source>
</evidence>
<keyword evidence="5" id="KW-0325">Glycoprotein</keyword>
<feature type="non-terminal residue" evidence="9">
    <location>
        <position position="1"/>
    </location>
</feature>
<organism evidence="9 10">
    <name type="scientific">Candidula unifasciata</name>
    <dbReference type="NCBI Taxonomy" id="100452"/>
    <lineage>
        <taxon>Eukaryota</taxon>
        <taxon>Metazoa</taxon>
        <taxon>Spiralia</taxon>
        <taxon>Lophotrochozoa</taxon>
        <taxon>Mollusca</taxon>
        <taxon>Gastropoda</taxon>
        <taxon>Heterobranchia</taxon>
        <taxon>Euthyneura</taxon>
        <taxon>Panpulmonata</taxon>
        <taxon>Eupulmonata</taxon>
        <taxon>Stylommatophora</taxon>
        <taxon>Helicina</taxon>
        <taxon>Helicoidea</taxon>
        <taxon>Geomitridae</taxon>
        <taxon>Candidula</taxon>
    </lineage>
</organism>
<dbReference type="Pfam" id="PF07645">
    <property type="entry name" value="EGF_CA"/>
    <property type="match status" value="3"/>
</dbReference>
<keyword evidence="4" id="KW-1015">Disulfide bond</keyword>
<dbReference type="Pfam" id="PF08742">
    <property type="entry name" value="C8"/>
    <property type="match status" value="1"/>
</dbReference>
<sequence length="920" mass="100667">PPRDCAAAQEIGSRFGVSYAYSAEYLISPNPLSVKPYMARCEFNFNPGVGVTVFKVVNGTVTLRAAGTAVNVSYYAPSLDQLLALIQQSKYCYQGVKYNCRASTLFSQGGYWLSAGSTDRRTFWGGGQPRTGNLTGVCACGKELNCGGLDSASGQRTRPCNCDYGDNTTRADAGFINLKEYLPITQFIVGRYAQFKDASLTVSDLYCSQKPLKFNECDLGFHDCHPQATCIDQDEGYRCVCPPGWNGKGVVVNSLQARANGRECIDDNECVASAPCPYSATCVNTPGSFSCVCKPGYQQTGATTCQDINECLNSTLNTCDPNARCENLDGSYRCACNRGFRGDGRTCIPIGQCVCFGDPHCRGYDNLWLHNQDVCNFVMSQDGCQPGQAQTFRVEIETWQRNGSRPGQYAYVKSLTVHIFDKVIRLQQGGKIIVDGQLVRQFYDGHRFSIIVVNNKIQLKTVFELVVLWDGADVVEITVPKNAKDNVCGLCGNYNGNPADDTVQGPACPATAGQLTENERLFAQSWIVGDTNCKANCHPDQPTSSDDSCFHPKAIIERECNKLFDAQSSPFKDCLKLKNAADLGEFLDSCVYDLCHDDDLDEAICRFAETLAWDCSDNEQADVKGWKSRVDACTVPTCPNNLVYKVCGTYNPRTCLTLNQQPIGQSDTCSEGCFCEGGLILEGDKCISPEKCGCLYLDKYLAVGDKVVFPDCSSEIHCVSNNETSEIPKGCGSNEECRTENGITGCYCKEGYIENSRNECEPDICFNVECPIANMACINGTCLCKEGYIGDCNQCQDVDECATGVSGCNMIGQTCLNTDGSFRCVCEQGYIGNGYKCKDIDECEYQIDNCGANSQCVNTPGGFLCECCAGYSKSSSGTCVRKYPKYQLASLLYAFSFSYQLSQNVLYNALQSMLKIWHPQ</sequence>
<dbReference type="CDD" id="cd19941">
    <property type="entry name" value="TIL"/>
    <property type="match status" value="1"/>
</dbReference>
<protein>
    <submittedName>
        <fullName evidence="9">Uncharacterized protein</fullName>
    </submittedName>
</protein>
<evidence type="ECO:0000256" key="1">
    <source>
        <dbReference type="ARBA" id="ARBA00022536"/>
    </source>
</evidence>
<accession>A0A8S3YUW9</accession>
<evidence type="ECO:0000256" key="5">
    <source>
        <dbReference type="ARBA" id="ARBA00023180"/>
    </source>
</evidence>
<dbReference type="InterPro" id="IPR014853">
    <property type="entry name" value="VWF/SSPO/ZAN-like_Cys-rich_dom"/>
</dbReference>
<dbReference type="Pfam" id="PF01826">
    <property type="entry name" value="TIL"/>
    <property type="match status" value="1"/>
</dbReference>
<dbReference type="EMBL" id="CAJHNH020001001">
    <property type="protein sequence ID" value="CAG5120957.1"/>
    <property type="molecule type" value="Genomic_DNA"/>
</dbReference>
<keyword evidence="3" id="KW-0677">Repeat</keyword>
<evidence type="ECO:0000313" key="9">
    <source>
        <dbReference type="EMBL" id="CAG5120957.1"/>
    </source>
</evidence>
<feature type="domain" description="EGF-like" evidence="7">
    <location>
        <begin position="797"/>
        <end position="838"/>
    </location>
</feature>
<evidence type="ECO:0000313" key="10">
    <source>
        <dbReference type="Proteomes" id="UP000678393"/>
    </source>
</evidence>
<dbReference type="Proteomes" id="UP000678393">
    <property type="component" value="Unassembled WGS sequence"/>
</dbReference>
<evidence type="ECO:0000256" key="4">
    <source>
        <dbReference type="ARBA" id="ARBA00023157"/>
    </source>
</evidence>
<dbReference type="InterPro" id="IPR018097">
    <property type="entry name" value="EGF_Ca-bd_CS"/>
</dbReference>
<dbReference type="InterPro" id="IPR000742">
    <property type="entry name" value="EGF"/>
</dbReference>
<dbReference type="SMART" id="SM00216">
    <property type="entry name" value="VWD"/>
    <property type="match status" value="1"/>
</dbReference>
<keyword evidence="1 6" id="KW-0245">EGF-like domain</keyword>
<dbReference type="InterPro" id="IPR002919">
    <property type="entry name" value="TIL_dom"/>
</dbReference>